<name>B7BHE8_9BACT</name>
<feature type="transmembrane region" description="Helical" evidence="1">
    <location>
        <begin position="7"/>
        <end position="24"/>
    </location>
</feature>
<dbReference type="InterPro" id="IPR049458">
    <property type="entry name" value="EpsG-like"/>
</dbReference>
<feature type="transmembrane region" description="Helical" evidence="1">
    <location>
        <begin position="54"/>
        <end position="77"/>
    </location>
</feature>
<feature type="transmembrane region" description="Helical" evidence="1">
    <location>
        <begin position="198"/>
        <end position="216"/>
    </location>
</feature>
<protein>
    <recommendedName>
        <fullName evidence="4">EpsG family protein</fullName>
    </recommendedName>
</protein>
<feature type="transmembrane region" description="Helical" evidence="1">
    <location>
        <begin position="140"/>
        <end position="159"/>
    </location>
</feature>
<feature type="non-terminal residue" evidence="2">
    <location>
        <position position="1"/>
    </location>
</feature>
<keyword evidence="1" id="KW-1133">Transmembrane helix</keyword>
<dbReference type="STRING" id="537006.PRABACTJOHN_04498"/>
<reference evidence="2 3" key="2">
    <citation type="submission" date="2008-10" db="EMBL/GenBank/DDBJ databases">
        <authorList>
            <person name="Fulton L."/>
            <person name="Clifton S."/>
            <person name="Fulton B."/>
            <person name="Xu J."/>
            <person name="Minx P."/>
            <person name="Pepin K.H."/>
            <person name="Johnson M."/>
            <person name="Bhonagiri V."/>
            <person name="Nash W.E."/>
            <person name="Mardis E.R."/>
            <person name="Wilson R.K."/>
        </authorList>
    </citation>
    <scope>NUCLEOTIDE SEQUENCE [LARGE SCALE GENOMIC DNA]</scope>
    <source>
        <strain evidence="2 3">DSM 18315</strain>
    </source>
</reference>
<organism evidence="2 3">
    <name type="scientific">Parabacteroides johnsonii DSM 18315</name>
    <dbReference type="NCBI Taxonomy" id="537006"/>
    <lineage>
        <taxon>Bacteria</taxon>
        <taxon>Pseudomonadati</taxon>
        <taxon>Bacteroidota</taxon>
        <taxon>Bacteroidia</taxon>
        <taxon>Bacteroidales</taxon>
        <taxon>Tannerellaceae</taxon>
        <taxon>Parabacteroides</taxon>
    </lineage>
</organism>
<comment type="caution">
    <text evidence="2">The sequence shown here is derived from an EMBL/GenBank/DDBJ whole genome shotgun (WGS) entry which is preliminary data.</text>
</comment>
<evidence type="ECO:0008006" key="4">
    <source>
        <dbReference type="Google" id="ProtNLM"/>
    </source>
</evidence>
<keyword evidence="1" id="KW-0812">Transmembrane</keyword>
<evidence type="ECO:0000313" key="3">
    <source>
        <dbReference type="Proteomes" id="UP000005510"/>
    </source>
</evidence>
<dbReference type="EMBL" id="ABYH01000473">
    <property type="protein sequence ID" value="EEC94145.1"/>
    <property type="molecule type" value="Genomic_DNA"/>
</dbReference>
<gene>
    <name evidence="2" type="ORF">PRABACTJOHN_04498</name>
</gene>
<accession>B7BHE8</accession>
<evidence type="ECO:0000313" key="2">
    <source>
        <dbReference type="EMBL" id="EEC94145.1"/>
    </source>
</evidence>
<dbReference type="HOGENOM" id="CLU_1047697_0_0_10"/>
<sequence>KGFKQYTVHYGLLTMFFAYKLLFYDTHISMRQPITIAGFFLIMPYLENRKWVKYFIGAFLLSRFHNGAYLLFPLYFITYLNLNKFAFKWLYIIFTPTIILGFVGVDVLGPIGQFIQANADSEFTASKAAKYFDSDSTSSINIIYTLEFFLFSYFIYRRFDVIFEHGKNKEFILKLFVCLLPLFTLFRMSEIMTREKDYFTLSYAILLGYVIDSLNSKELRKSMIFFVFSLCVYGYFRLLFGFNGDMLYREYRLWPFVDGCSFFYF</sequence>
<dbReference type="AlphaFoldDB" id="B7BHE8"/>
<feature type="transmembrane region" description="Helical" evidence="1">
    <location>
        <begin position="171"/>
        <end position="186"/>
    </location>
</feature>
<dbReference type="Proteomes" id="UP000005510">
    <property type="component" value="Unassembled WGS sequence"/>
</dbReference>
<proteinExistence type="predicted"/>
<evidence type="ECO:0000256" key="1">
    <source>
        <dbReference type="SAM" id="Phobius"/>
    </source>
</evidence>
<feature type="transmembrane region" description="Helical" evidence="1">
    <location>
        <begin position="89"/>
        <end position="108"/>
    </location>
</feature>
<reference evidence="2 3" key="1">
    <citation type="submission" date="2008-10" db="EMBL/GenBank/DDBJ databases">
        <title>Draft genome sequence of Parabacteroides johnsonii (DSM 18315).</title>
        <authorList>
            <person name="Sudarsanam P."/>
            <person name="Ley R."/>
            <person name="Guruge J."/>
            <person name="Turnbaugh P.J."/>
            <person name="Mahowald M."/>
            <person name="Liep D."/>
            <person name="Gordon J."/>
        </authorList>
    </citation>
    <scope>NUCLEOTIDE SEQUENCE [LARGE SCALE GENOMIC DNA]</scope>
    <source>
        <strain evidence="2 3">DSM 18315</strain>
    </source>
</reference>
<dbReference type="RefSeq" id="WP_008153536.1">
    <property type="nucleotide sequence ID" value="NZ_DS996491.1"/>
</dbReference>
<keyword evidence="1" id="KW-0472">Membrane</keyword>
<dbReference type="Pfam" id="PF14897">
    <property type="entry name" value="EpsG"/>
    <property type="match status" value="1"/>
</dbReference>
<feature type="transmembrane region" description="Helical" evidence="1">
    <location>
        <begin position="222"/>
        <end position="242"/>
    </location>
</feature>